<dbReference type="InterPro" id="IPR005119">
    <property type="entry name" value="LysR_subst-bd"/>
</dbReference>
<reference evidence="6" key="1">
    <citation type="journal article" date="2023" name="Microbiol Resour">
        <title>Genome Sequences of Rhodoplanes serenus and Two Thermotolerant Strains, Rhodoplanes tepidamans and 'Rhodoplanes cryptolactis,' Further Refine the Genus.</title>
        <authorList>
            <person name="Rayyan A.A."/>
            <person name="Kyndt J.A."/>
        </authorList>
    </citation>
    <scope>NUCLEOTIDE SEQUENCE</scope>
    <source>
        <strain evidence="6">DSM 9987</strain>
    </source>
</reference>
<dbReference type="SUPFAM" id="SSF53850">
    <property type="entry name" value="Periplasmic binding protein-like II"/>
    <property type="match status" value="1"/>
</dbReference>
<evidence type="ECO:0000256" key="1">
    <source>
        <dbReference type="ARBA" id="ARBA00009437"/>
    </source>
</evidence>
<name>A0ABT5J5C5_RHOTP</name>
<reference evidence="6" key="2">
    <citation type="submission" date="2023-02" db="EMBL/GenBank/DDBJ databases">
        <authorList>
            <person name="Rayyan A."/>
            <person name="Meyer T."/>
            <person name="Kyndt J.A."/>
        </authorList>
    </citation>
    <scope>NUCLEOTIDE SEQUENCE</scope>
    <source>
        <strain evidence="6">DSM 9987</strain>
    </source>
</reference>
<comment type="caution">
    <text evidence="6">The sequence shown here is derived from an EMBL/GenBank/DDBJ whole genome shotgun (WGS) entry which is preliminary data.</text>
</comment>
<sequence length="297" mass="32846">MKSPSLRSIQVFEAAARLGSFAAAAEELLLTPSAVSHQIRDLEREVGVVLFHRAHRAIVLTDTGRRFAVQVSEGLGLIAAAKRSIERGGKSDILTIHTVPSFGSQWLMPRLSRFSASEPDIDVRLNASVGAVDLAAGEADFDIRYGNVFPAWGVEVRPFPEETIVVLCAPALAKGRKALRTPSDLHRHTLIHSEVNLVTWSDWLRLHGVANVDLSRGPRFDRSFMAISAAADGVGIALESRLLIHRELESGRLVLPFGDDGPRLVCHRLLYLKSKLKLPKMRRFRDWLLDELAASER</sequence>
<dbReference type="PANTHER" id="PTHR30537:SF58">
    <property type="entry name" value="HTH-TYPE TRANSCRIPTIONAL REGULATOR PERR"/>
    <property type="match status" value="1"/>
</dbReference>
<accession>A0ABT5J5C5</accession>
<dbReference type="InterPro" id="IPR036388">
    <property type="entry name" value="WH-like_DNA-bd_sf"/>
</dbReference>
<evidence type="ECO:0000259" key="5">
    <source>
        <dbReference type="PROSITE" id="PS50931"/>
    </source>
</evidence>
<dbReference type="Pfam" id="PF03466">
    <property type="entry name" value="LysR_substrate"/>
    <property type="match status" value="1"/>
</dbReference>
<evidence type="ECO:0000313" key="7">
    <source>
        <dbReference type="Proteomes" id="UP001165652"/>
    </source>
</evidence>
<keyword evidence="7" id="KW-1185">Reference proteome</keyword>
<dbReference type="PRINTS" id="PR00039">
    <property type="entry name" value="HTHLYSR"/>
</dbReference>
<dbReference type="EMBL" id="JAQQLI010000003">
    <property type="protein sequence ID" value="MDC7784657.1"/>
    <property type="molecule type" value="Genomic_DNA"/>
</dbReference>
<dbReference type="NCBIfam" id="NF008352">
    <property type="entry name" value="PRK11139.1"/>
    <property type="match status" value="1"/>
</dbReference>
<gene>
    <name evidence="6" type="primary">gcvA</name>
    <name evidence="6" type="ORF">PQJ73_03090</name>
</gene>
<dbReference type="InterPro" id="IPR036390">
    <property type="entry name" value="WH_DNA-bd_sf"/>
</dbReference>
<dbReference type="SUPFAM" id="SSF46785">
    <property type="entry name" value="Winged helix' DNA-binding domain"/>
    <property type="match status" value="1"/>
</dbReference>
<evidence type="ECO:0000256" key="2">
    <source>
        <dbReference type="ARBA" id="ARBA00023015"/>
    </source>
</evidence>
<keyword evidence="2" id="KW-0805">Transcription regulation</keyword>
<evidence type="ECO:0000256" key="4">
    <source>
        <dbReference type="ARBA" id="ARBA00023163"/>
    </source>
</evidence>
<feature type="domain" description="HTH lysR-type" evidence="5">
    <location>
        <begin position="4"/>
        <end position="61"/>
    </location>
</feature>
<dbReference type="InterPro" id="IPR058163">
    <property type="entry name" value="LysR-type_TF_proteobact-type"/>
</dbReference>
<dbReference type="Gene3D" id="1.10.10.10">
    <property type="entry name" value="Winged helix-like DNA-binding domain superfamily/Winged helix DNA-binding domain"/>
    <property type="match status" value="1"/>
</dbReference>
<protein>
    <submittedName>
        <fullName evidence="6">Transcriptional regulator GcvA</fullName>
    </submittedName>
</protein>
<dbReference type="CDD" id="cd08432">
    <property type="entry name" value="PBP2_GcdR_TrpI_HvrB_AmpR_like"/>
    <property type="match status" value="1"/>
</dbReference>
<dbReference type="RefSeq" id="WP_272775508.1">
    <property type="nucleotide sequence ID" value="NZ_JAQQLI010000003.1"/>
</dbReference>
<proteinExistence type="inferred from homology"/>
<keyword evidence="3" id="KW-0238">DNA-binding</keyword>
<evidence type="ECO:0000313" key="6">
    <source>
        <dbReference type="EMBL" id="MDC7784657.1"/>
    </source>
</evidence>
<keyword evidence="4" id="KW-0804">Transcription</keyword>
<dbReference type="PANTHER" id="PTHR30537">
    <property type="entry name" value="HTH-TYPE TRANSCRIPTIONAL REGULATOR"/>
    <property type="match status" value="1"/>
</dbReference>
<evidence type="ECO:0000256" key="3">
    <source>
        <dbReference type="ARBA" id="ARBA00023125"/>
    </source>
</evidence>
<dbReference type="Proteomes" id="UP001165652">
    <property type="component" value="Unassembled WGS sequence"/>
</dbReference>
<dbReference type="PROSITE" id="PS50931">
    <property type="entry name" value="HTH_LYSR"/>
    <property type="match status" value="1"/>
</dbReference>
<dbReference type="Pfam" id="PF00126">
    <property type="entry name" value="HTH_1"/>
    <property type="match status" value="1"/>
</dbReference>
<comment type="similarity">
    <text evidence="1">Belongs to the LysR transcriptional regulatory family.</text>
</comment>
<dbReference type="Gene3D" id="3.40.190.10">
    <property type="entry name" value="Periplasmic binding protein-like II"/>
    <property type="match status" value="2"/>
</dbReference>
<organism evidence="6 7">
    <name type="scientific">Rhodoplanes tepidamans</name>
    <name type="common">Rhodoplanes cryptolactis</name>
    <dbReference type="NCBI Taxonomy" id="200616"/>
    <lineage>
        <taxon>Bacteria</taxon>
        <taxon>Pseudomonadati</taxon>
        <taxon>Pseudomonadota</taxon>
        <taxon>Alphaproteobacteria</taxon>
        <taxon>Hyphomicrobiales</taxon>
        <taxon>Nitrobacteraceae</taxon>
        <taxon>Rhodoplanes</taxon>
    </lineage>
</organism>
<dbReference type="InterPro" id="IPR000847">
    <property type="entry name" value="LysR_HTH_N"/>
</dbReference>